<dbReference type="Pfam" id="PF03364">
    <property type="entry name" value="Polyketide_cyc"/>
    <property type="match status" value="1"/>
</dbReference>
<dbReference type="PANTHER" id="PTHR12901:SF10">
    <property type="entry name" value="COENZYME Q-BINDING PROTEIN COQ10, MITOCHONDRIAL"/>
    <property type="match status" value="1"/>
</dbReference>
<dbReference type="AlphaFoldDB" id="A0A944MB63"/>
<evidence type="ECO:0000259" key="3">
    <source>
        <dbReference type="Pfam" id="PF03364"/>
    </source>
</evidence>
<protein>
    <submittedName>
        <fullName evidence="4">Type II toxin-antitoxin system RatA family toxin</fullName>
    </submittedName>
</protein>
<accession>A0A944MB63</accession>
<dbReference type="InterPro" id="IPR005031">
    <property type="entry name" value="COQ10_START"/>
</dbReference>
<dbReference type="Proteomes" id="UP000770889">
    <property type="component" value="Unassembled WGS sequence"/>
</dbReference>
<reference evidence="4 5" key="1">
    <citation type="submission" date="2021-05" db="EMBL/GenBank/DDBJ databases">
        <title>Genetic and Functional Diversity in Clade A Lucinid endosymbionts from the Bahamas.</title>
        <authorList>
            <person name="Giani N.M."/>
            <person name="Engel A.S."/>
            <person name="Campbell B.J."/>
        </authorList>
    </citation>
    <scope>NUCLEOTIDE SEQUENCE [LARGE SCALE GENOMIC DNA]</scope>
    <source>
        <strain evidence="4">LUC16012Gg_MoonRockCtena</strain>
    </source>
</reference>
<sequence length="147" mass="16761">MPVVSKSALVLHSAQEMYELVCDFESYPDFLPWCSNSRLISRSEEKLCGELEVSRIGIRQRFATCNQLVKNRRMDIALLEGPFRKLHGAWQFTELQPGACKVELLLEFEFAGKMIDAAFGRVFSQVANTMVDAFCKRADEIYRNGAE</sequence>
<gene>
    <name evidence="4" type="ORF">KME65_17010</name>
</gene>
<name>A0A944MB63_9GAMM</name>
<dbReference type="GO" id="GO:0048039">
    <property type="term" value="F:ubiquinone binding"/>
    <property type="evidence" value="ECO:0007669"/>
    <property type="project" value="InterPro"/>
</dbReference>
<keyword evidence="2" id="KW-1277">Toxin-antitoxin system</keyword>
<dbReference type="EMBL" id="JAHHGM010000019">
    <property type="protein sequence ID" value="MBT2990658.1"/>
    <property type="molecule type" value="Genomic_DNA"/>
</dbReference>
<dbReference type="InterPro" id="IPR044996">
    <property type="entry name" value="COQ10-like"/>
</dbReference>
<proteinExistence type="inferred from homology"/>
<dbReference type="InterPro" id="IPR023393">
    <property type="entry name" value="START-like_dom_sf"/>
</dbReference>
<organism evidence="4 5">
    <name type="scientific">Candidatus Thiodiazotropha taylori</name>
    <dbReference type="NCBI Taxonomy" id="2792791"/>
    <lineage>
        <taxon>Bacteria</taxon>
        <taxon>Pseudomonadati</taxon>
        <taxon>Pseudomonadota</taxon>
        <taxon>Gammaproteobacteria</taxon>
        <taxon>Chromatiales</taxon>
        <taxon>Sedimenticolaceae</taxon>
        <taxon>Candidatus Thiodiazotropha</taxon>
    </lineage>
</organism>
<evidence type="ECO:0000256" key="1">
    <source>
        <dbReference type="ARBA" id="ARBA00008918"/>
    </source>
</evidence>
<dbReference type="GO" id="GO:0045333">
    <property type="term" value="P:cellular respiration"/>
    <property type="evidence" value="ECO:0007669"/>
    <property type="project" value="InterPro"/>
</dbReference>
<evidence type="ECO:0000256" key="2">
    <source>
        <dbReference type="ARBA" id="ARBA00022649"/>
    </source>
</evidence>
<evidence type="ECO:0000313" key="4">
    <source>
        <dbReference type="EMBL" id="MBT2990658.1"/>
    </source>
</evidence>
<comment type="caution">
    <text evidence="4">The sequence shown here is derived from an EMBL/GenBank/DDBJ whole genome shotgun (WGS) entry which is preliminary data.</text>
</comment>
<evidence type="ECO:0000313" key="5">
    <source>
        <dbReference type="Proteomes" id="UP000770889"/>
    </source>
</evidence>
<dbReference type="PANTHER" id="PTHR12901">
    <property type="entry name" value="SPERM PROTEIN HOMOLOG"/>
    <property type="match status" value="1"/>
</dbReference>
<dbReference type="Gene3D" id="3.30.530.20">
    <property type="match status" value="1"/>
</dbReference>
<dbReference type="CDD" id="cd07813">
    <property type="entry name" value="COQ10p_like"/>
    <property type="match status" value="1"/>
</dbReference>
<feature type="domain" description="Coenzyme Q-binding protein COQ10 START" evidence="3">
    <location>
        <begin position="12"/>
        <end position="135"/>
    </location>
</feature>
<dbReference type="SUPFAM" id="SSF55961">
    <property type="entry name" value="Bet v1-like"/>
    <property type="match status" value="1"/>
</dbReference>
<comment type="similarity">
    <text evidence="1">Belongs to the ribosome association toxin RatA family.</text>
</comment>